<name>A0AAJ0H788_9PEZI</name>
<protein>
    <submittedName>
        <fullName evidence="2">Uncharacterized protein</fullName>
    </submittedName>
</protein>
<reference evidence="2" key="1">
    <citation type="journal article" date="2023" name="Mol. Phylogenet. Evol.">
        <title>Genome-scale phylogeny and comparative genomics of the fungal order Sordariales.</title>
        <authorList>
            <person name="Hensen N."/>
            <person name="Bonometti L."/>
            <person name="Westerberg I."/>
            <person name="Brannstrom I.O."/>
            <person name="Guillou S."/>
            <person name="Cros-Aarteil S."/>
            <person name="Calhoun S."/>
            <person name="Haridas S."/>
            <person name="Kuo A."/>
            <person name="Mondo S."/>
            <person name="Pangilinan J."/>
            <person name="Riley R."/>
            <person name="LaButti K."/>
            <person name="Andreopoulos B."/>
            <person name="Lipzen A."/>
            <person name="Chen C."/>
            <person name="Yan M."/>
            <person name="Daum C."/>
            <person name="Ng V."/>
            <person name="Clum A."/>
            <person name="Steindorff A."/>
            <person name="Ohm R.A."/>
            <person name="Martin F."/>
            <person name="Silar P."/>
            <person name="Natvig D.O."/>
            <person name="Lalanne C."/>
            <person name="Gautier V."/>
            <person name="Ament-Velasquez S.L."/>
            <person name="Kruys A."/>
            <person name="Hutchinson M.I."/>
            <person name="Powell A.J."/>
            <person name="Barry K."/>
            <person name="Miller A.N."/>
            <person name="Grigoriev I.V."/>
            <person name="Debuchy R."/>
            <person name="Gladieux P."/>
            <person name="Hiltunen Thoren M."/>
            <person name="Johannesson H."/>
        </authorList>
    </citation>
    <scope>NUCLEOTIDE SEQUENCE</scope>
    <source>
        <strain evidence="2">CBS 955.72</strain>
    </source>
</reference>
<comment type="caution">
    <text evidence="2">The sequence shown here is derived from an EMBL/GenBank/DDBJ whole genome shotgun (WGS) entry which is preliminary data.</text>
</comment>
<proteinExistence type="predicted"/>
<sequence length="149" mass="15232">MKLQLSITSIVSLAHALQPAHHLLDSRQSVCPVACGQGWCCQIGTKCIPGKDPQVKYDCDDFLLSTTWPAINMGILTEIPSVISQAASGLTLSTTFSVPSVSIPSGPTTTPGATRSGPTAASTSNAAVRPVGVCEKVGMVVAIVGAVLA</sequence>
<gene>
    <name evidence="2" type="ORF">B0T25DRAFT_354842</name>
</gene>
<evidence type="ECO:0000313" key="2">
    <source>
        <dbReference type="EMBL" id="KAK3341854.1"/>
    </source>
</evidence>
<evidence type="ECO:0000256" key="1">
    <source>
        <dbReference type="SAM" id="MobiDB-lite"/>
    </source>
</evidence>
<accession>A0AAJ0H788</accession>
<dbReference type="Proteomes" id="UP001275084">
    <property type="component" value="Unassembled WGS sequence"/>
</dbReference>
<reference evidence="2" key="2">
    <citation type="submission" date="2023-06" db="EMBL/GenBank/DDBJ databases">
        <authorList>
            <consortium name="Lawrence Berkeley National Laboratory"/>
            <person name="Haridas S."/>
            <person name="Hensen N."/>
            <person name="Bonometti L."/>
            <person name="Westerberg I."/>
            <person name="Brannstrom I.O."/>
            <person name="Guillou S."/>
            <person name="Cros-Aarteil S."/>
            <person name="Calhoun S."/>
            <person name="Kuo A."/>
            <person name="Mondo S."/>
            <person name="Pangilinan J."/>
            <person name="Riley R."/>
            <person name="Labutti K."/>
            <person name="Andreopoulos B."/>
            <person name="Lipzen A."/>
            <person name="Chen C."/>
            <person name="Yanf M."/>
            <person name="Daum C."/>
            <person name="Ng V."/>
            <person name="Clum A."/>
            <person name="Steindorff A."/>
            <person name="Ohm R."/>
            <person name="Martin F."/>
            <person name="Silar P."/>
            <person name="Natvig D."/>
            <person name="Lalanne C."/>
            <person name="Gautier V."/>
            <person name="Ament-Velasquez S.L."/>
            <person name="Kruys A."/>
            <person name="Hutchinson M.I."/>
            <person name="Powell A.J."/>
            <person name="Barry K."/>
            <person name="Miller A.N."/>
            <person name="Grigoriev I.V."/>
            <person name="Debuchy R."/>
            <person name="Gladieux P."/>
            <person name="Thoren M.H."/>
            <person name="Johannesson H."/>
        </authorList>
    </citation>
    <scope>NUCLEOTIDE SEQUENCE</scope>
    <source>
        <strain evidence="2">CBS 955.72</strain>
    </source>
</reference>
<dbReference type="EMBL" id="JAUIQD010000008">
    <property type="protein sequence ID" value="KAK3341854.1"/>
    <property type="molecule type" value="Genomic_DNA"/>
</dbReference>
<keyword evidence="3" id="KW-1185">Reference proteome</keyword>
<feature type="region of interest" description="Disordered" evidence="1">
    <location>
        <begin position="103"/>
        <end position="123"/>
    </location>
</feature>
<organism evidence="2 3">
    <name type="scientific">Lasiosphaeria hispida</name>
    <dbReference type="NCBI Taxonomy" id="260671"/>
    <lineage>
        <taxon>Eukaryota</taxon>
        <taxon>Fungi</taxon>
        <taxon>Dikarya</taxon>
        <taxon>Ascomycota</taxon>
        <taxon>Pezizomycotina</taxon>
        <taxon>Sordariomycetes</taxon>
        <taxon>Sordariomycetidae</taxon>
        <taxon>Sordariales</taxon>
        <taxon>Lasiosphaeriaceae</taxon>
        <taxon>Lasiosphaeria</taxon>
    </lineage>
</organism>
<evidence type="ECO:0000313" key="3">
    <source>
        <dbReference type="Proteomes" id="UP001275084"/>
    </source>
</evidence>
<dbReference type="AlphaFoldDB" id="A0AAJ0H788"/>